<keyword evidence="2" id="KW-1185">Reference proteome</keyword>
<gene>
    <name evidence="1" type="ORF">OXX778_LOCUS12806</name>
</gene>
<protein>
    <submittedName>
        <fullName evidence="1">Uncharacterized protein</fullName>
    </submittedName>
</protein>
<reference evidence="1" key="1">
    <citation type="submission" date="2021-02" db="EMBL/GenBank/DDBJ databases">
        <authorList>
            <person name="Nowell W R."/>
        </authorList>
    </citation>
    <scope>NUCLEOTIDE SEQUENCE</scope>
    <source>
        <strain evidence="1">Ploen Becks lab</strain>
    </source>
</reference>
<sequence>MILNNMFEKWEPKKSKNFQKIVESNIDFIKYRDKIVISTLAKVKSKKQVNDTANNLRSISLADGFTLKSEFSKTISYNTNISKTLKYKDEKHKRLERVSSKFSILNSDFGLYDPNFVLEKSDKMKKNSKILSKHQLFNTTTVDSKFAQNTSDLYLKSPINFNSKNPDFNLKLPQLNSLRTFQSDKSNDSQEKDVIQINRLSPKSKYSINNLSNITKHLISEDYCSLPLINGKEKNNPTSNDFSIKSEKLCLNDKNKFFSEKYPDNEKIKNKEKMKDQVDFDSQSFTKPKFELILNKMNRKKESYQENESIEDGLVQKAKKRERLKPTYTPSIKFSQIDDKLYLEIFMPSVM</sequence>
<evidence type="ECO:0000313" key="2">
    <source>
        <dbReference type="Proteomes" id="UP000663879"/>
    </source>
</evidence>
<dbReference type="Proteomes" id="UP000663879">
    <property type="component" value="Unassembled WGS sequence"/>
</dbReference>
<organism evidence="1 2">
    <name type="scientific">Brachionus calyciflorus</name>
    <dbReference type="NCBI Taxonomy" id="104777"/>
    <lineage>
        <taxon>Eukaryota</taxon>
        <taxon>Metazoa</taxon>
        <taxon>Spiralia</taxon>
        <taxon>Gnathifera</taxon>
        <taxon>Rotifera</taxon>
        <taxon>Eurotatoria</taxon>
        <taxon>Monogononta</taxon>
        <taxon>Pseudotrocha</taxon>
        <taxon>Ploima</taxon>
        <taxon>Brachionidae</taxon>
        <taxon>Brachionus</taxon>
    </lineage>
</organism>
<dbReference type="AlphaFoldDB" id="A0A814BGV9"/>
<dbReference type="OrthoDB" id="10665187at2759"/>
<dbReference type="EMBL" id="CAJNOC010002368">
    <property type="protein sequence ID" value="CAF0929130.1"/>
    <property type="molecule type" value="Genomic_DNA"/>
</dbReference>
<name>A0A814BGV9_9BILA</name>
<accession>A0A814BGV9</accession>
<proteinExistence type="predicted"/>
<evidence type="ECO:0000313" key="1">
    <source>
        <dbReference type="EMBL" id="CAF0929130.1"/>
    </source>
</evidence>
<comment type="caution">
    <text evidence="1">The sequence shown here is derived from an EMBL/GenBank/DDBJ whole genome shotgun (WGS) entry which is preliminary data.</text>
</comment>